<dbReference type="GO" id="GO:0006364">
    <property type="term" value="P:rRNA processing"/>
    <property type="evidence" value="ECO:0007669"/>
    <property type="project" value="TreeGrafter"/>
</dbReference>
<name>A0AAD7QXI5_9ASCO</name>
<dbReference type="InterPro" id="IPR040446">
    <property type="entry name" value="RRP7"/>
</dbReference>
<dbReference type="InterPro" id="IPR040447">
    <property type="entry name" value="RRM_Rrp7"/>
</dbReference>
<dbReference type="InterPro" id="IPR012677">
    <property type="entry name" value="Nucleotide-bd_a/b_plait_sf"/>
</dbReference>
<dbReference type="Pfam" id="PF17799">
    <property type="entry name" value="RRM_Rrp7"/>
    <property type="match status" value="1"/>
</dbReference>
<dbReference type="GO" id="GO:0003676">
    <property type="term" value="F:nucleic acid binding"/>
    <property type="evidence" value="ECO:0007669"/>
    <property type="project" value="InterPro"/>
</dbReference>
<accession>A0AAD7QXI5</accession>
<evidence type="ECO:0000259" key="2">
    <source>
        <dbReference type="Pfam" id="PF12923"/>
    </source>
</evidence>
<feature type="domain" description="Rrp7 RRM-like N-terminal" evidence="3">
    <location>
        <begin position="34"/>
        <end position="192"/>
    </location>
</feature>
<dbReference type="Gene3D" id="3.30.70.330">
    <property type="match status" value="1"/>
</dbReference>
<dbReference type="PANTHER" id="PTHR13191:SF0">
    <property type="entry name" value="RIBOSOMAL RNA-PROCESSING PROTEIN 7 HOMOLOG A-RELATED"/>
    <property type="match status" value="1"/>
</dbReference>
<dbReference type="GO" id="GO:0034456">
    <property type="term" value="C:UTP-C complex"/>
    <property type="evidence" value="ECO:0007669"/>
    <property type="project" value="TreeGrafter"/>
</dbReference>
<dbReference type="Gene3D" id="6.10.250.1770">
    <property type="match status" value="1"/>
</dbReference>
<feature type="domain" description="Ribosomal RNA-processing protein 7 C-terminal" evidence="2">
    <location>
        <begin position="217"/>
        <end position="333"/>
    </location>
</feature>
<evidence type="ECO:0000313" key="5">
    <source>
        <dbReference type="Proteomes" id="UP001217417"/>
    </source>
</evidence>
<gene>
    <name evidence="4" type="ORF">POJ06DRAFT_247165</name>
</gene>
<evidence type="ECO:0000313" key="4">
    <source>
        <dbReference type="EMBL" id="KAJ8103302.1"/>
    </source>
</evidence>
<comment type="similarity">
    <text evidence="1">Belongs to the RRP7 family.</text>
</comment>
<proteinExistence type="inferred from homology"/>
<dbReference type="GO" id="GO:0000028">
    <property type="term" value="P:ribosomal small subunit assembly"/>
    <property type="evidence" value="ECO:0007669"/>
    <property type="project" value="TreeGrafter"/>
</dbReference>
<protein>
    <submittedName>
        <fullName evidence="4">Ribosomal RNA-processing protein 7-domain-containing protein</fullName>
    </submittedName>
</protein>
<dbReference type="EMBL" id="JARPMG010000002">
    <property type="protein sequence ID" value="KAJ8103302.1"/>
    <property type="molecule type" value="Genomic_DNA"/>
</dbReference>
<dbReference type="InterPro" id="IPR035979">
    <property type="entry name" value="RBD_domain_sf"/>
</dbReference>
<dbReference type="AlphaFoldDB" id="A0AAD7QXI5"/>
<dbReference type="PANTHER" id="PTHR13191">
    <property type="entry name" value="RIBOSOMAL RNA PROCESSING PROTEIN 7-RELATED"/>
    <property type="match status" value="1"/>
</dbReference>
<organism evidence="4 5">
    <name type="scientific">Lipomyces tetrasporus</name>
    <dbReference type="NCBI Taxonomy" id="54092"/>
    <lineage>
        <taxon>Eukaryota</taxon>
        <taxon>Fungi</taxon>
        <taxon>Dikarya</taxon>
        <taxon>Ascomycota</taxon>
        <taxon>Saccharomycotina</taxon>
        <taxon>Lipomycetes</taxon>
        <taxon>Lipomycetales</taxon>
        <taxon>Lipomycetaceae</taxon>
        <taxon>Lipomyces</taxon>
    </lineage>
</organism>
<dbReference type="Proteomes" id="UP001217417">
    <property type="component" value="Unassembled WGS sequence"/>
</dbReference>
<keyword evidence="5" id="KW-1185">Reference proteome</keyword>
<reference evidence="4" key="1">
    <citation type="submission" date="2023-03" db="EMBL/GenBank/DDBJ databases">
        <title>Near-Complete genome sequence of Lipomyces tetrasporous NRRL Y-64009, an oleaginous yeast capable of growing on lignocellulosic hydrolysates.</title>
        <authorList>
            <consortium name="Lawrence Berkeley National Laboratory"/>
            <person name="Jagtap S.S."/>
            <person name="Liu J.-J."/>
            <person name="Walukiewicz H.E."/>
            <person name="Pangilinan J."/>
            <person name="Lipzen A."/>
            <person name="Ahrendt S."/>
            <person name="Koriabine M."/>
            <person name="Cobaugh K."/>
            <person name="Salamov A."/>
            <person name="Yoshinaga Y."/>
            <person name="Ng V."/>
            <person name="Daum C."/>
            <person name="Grigoriev I.V."/>
            <person name="Slininger P.J."/>
            <person name="Dien B.S."/>
            <person name="Jin Y.-S."/>
            <person name="Rao C.V."/>
        </authorList>
    </citation>
    <scope>NUCLEOTIDE SEQUENCE</scope>
    <source>
        <strain evidence="4">NRRL Y-64009</strain>
    </source>
</reference>
<sequence length="338" mass="37497">MPTFDDAKMRVKAKLGTAKKNKPVSASGTPTQIISGYCVLPIYLPAPVSTTGTSSDSEDEGGLKQTPVVHYLYIRKHETPGDNSSSRTLFVANLPIDATTLHMHKLFSTIADIAPSSIETVTFLPSPTGTSFQLIPSLSSLKGLQESEISQIRRILPTCSAAHVVFTDIKAMNKALGSLKFQQVTPPVWRLSDSVEQETEDANAMTGSARYMAIHKRRRISSAALQVTVDSFMSAYNKAETQRERDAKRARSMPDDDGFVTVSRGVGRTAVGTSSDALKAEAKKRQKKGELKDFYRFQIREEKKTRMNELLKNFKMDQEKIRELKAKRKFKPFSSKLA</sequence>
<dbReference type="RefSeq" id="XP_056046752.1">
    <property type="nucleotide sequence ID" value="XM_056186880.1"/>
</dbReference>
<dbReference type="CDD" id="cd12950">
    <property type="entry name" value="RRP7_Rrp7p"/>
    <property type="match status" value="1"/>
</dbReference>
<evidence type="ECO:0000256" key="1">
    <source>
        <dbReference type="ARBA" id="ARBA00006110"/>
    </source>
</evidence>
<dbReference type="SUPFAM" id="SSF54928">
    <property type="entry name" value="RNA-binding domain, RBD"/>
    <property type="match status" value="1"/>
</dbReference>
<dbReference type="GO" id="GO:0032545">
    <property type="term" value="C:CURI complex"/>
    <property type="evidence" value="ECO:0007669"/>
    <property type="project" value="TreeGrafter"/>
</dbReference>
<comment type="caution">
    <text evidence="4">The sequence shown here is derived from an EMBL/GenBank/DDBJ whole genome shotgun (WGS) entry which is preliminary data.</text>
</comment>
<dbReference type="GeneID" id="80882046"/>
<evidence type="ECO:0000259" key="3">
    <source>
        <dbReference type="Pfam" id="PF17799"/>
    </source>
</evidence>
<dbReference type="Pfam" id="PF12923">
    <property type="entry name" value="RRP7"/>
    <property type="match status" value="1"/>
</dbReference>
<dbReference type="InterPro" id="IPR024326">
    <property type="entry name" value="RRP7_C"/>
</dbReference>